<dbReference type="Proteomes" id="UP000001887">
    <property type="component" value="Chromosome"/>
</dbReference>
<dbReference type="CDD" id="cd07814">
    <property type="entry name" value="SRPBCC_CalC_Aha1-like"/>
    <property type="match status" value="1"/>
</dbReference>
<dbReference type="STRING" id="530564.Psta_3518"/>
<dbReference type="Gene3D" id="3.30.530.20">
    <property type="match status" value="2"/>
</dbReference>
<organism evidence="3 4">
    <name type="scientific">Pirellula staleyi (strain ATCC 27377 / DSM 6068 / ICPB 4128)</name>
    <name type="common">Pirella staleyi</name>
    <dbReference type="NCBI Taxonomy" id="530564"/>
    <lineage>
        <taxon>Bacteria</taxon>
        <taxon>Pseudomonadati</taxon>
        <taxon>Planctomycetota</taxon>
        <taxon>Planctomycetia</taxon>
        <taxon>Pirellulales</taxon>
        <taxon>Pirellulaceae</taxon>
        <taxon>Pirellula</taxon>
    </lineage>
</organism>
<dbReference type="EMBL" id="CP001848">
    <property type="protein sequence ID" value="ADB18179.1"/>
    <property type="molecule type" value="Genomic_DNA"/>
</dbReference>
<name>D2QYM0_PIRSD</name>
<accession>D2QYM0</accession>
<dbReference type="Pfam" id="PF08327">
    <property type="entry name" value="AHSA1"/>
    <property type="match status" value="2"/>
</dbReference>
<dbReference type="InterPro" id="IPR023393">
    <property type="entry name" value="START-like_dom_sf"/>
</dbReference>
<gene>
    <name evidence="3" type="ordered locus">Psta_3518</name>
</gene>
<reference evidence="3 4" key="1">
    <citation type="journal article" date="2009" name="Stand. Genomic Sci.">
        <title>Complete genome sequence of Pirellula staleyi type strain (ATCC 27377).</title>
        <authorList>
            <person name="Clum A."/>
            <person name="Tindall B.J."/>
            <person name="Sikorski J."/>
            <person name="Ivanova N."/>
            <person name="Mavrommatis K."/>
            <person name="Lucas S."/>
            <person name="Glavina del Rio T."/>
            <person name="Nolan M."/>
            <person name="Chen F."/>
            <person name="Tice H."/>
            <person name="Pitluck S."/>
            <person name="Cheng J.F."/>
            <person name="Chertkov O."/>
            <person name="Brettin T."/>
            <person name="Han C."/>
            <person name="Detter J.C."/>
            <person name="Kuske C."/>
            <person name="Bruce D."/>
            <person name="Goodwin L."/>
            <person name="Ovchinikova G."/>
            <person name="Pati A."/>
            <person name="Mikhailova N."/>
            <person name="Chen A."/>
            <person name="Palaniappan K."/>
            <person name="Land M."/>
            <person name="Hauser L."/>
            <person name="Chang Y.J."/>
            <person name="Jeffries C.D."/>
            <person name="Chain P."/>
            <person name="Rohde M."/>
            <person name="Goker M."/>
            <person name="Bristow J."/>
            <person name="Eisen J.A."/>
            <person name="Markowitz V."/>
            <person name="Hugenholtz P."/>
            <person name="Kyrpides N.C."/>
            <person name="Klenk H.P."/>
            <person name="Lapidus A."/>
        </authorList>
    </citation>
    <scope>NUCLEOTIDE SEQUENCE [LARGE SCALE GENOMIC DNA]</scope>
    <source>
        <strain evidence="4">ATCC 27377 / DSM 6068 / ICPB 4128</strain>
    </source>
</reference>
<proteinExistence type="inferred from homology"/>
<dbReference type="SUPFAM" id="SSF55961">
    <property type="entry name" value="Bet v1-like"/>
    <property type="match status" value="2"/>
</dbReference>
<evidence type="ECO:0000313" key="4">
    <source>
        <dbReference type="Proteomes" id="UP000001887"/>
    </source>
</evidence>
<evidence type="ECO:0000259" key="2">
    <source>
        <dbReference type="Pfam" id="PF08327"/>
    </source>
</evidence>
<feature type="domain" description="Activator of Hsp90 ATPase homologue 1/2-like C-terminal" evidence="2">
    <location>
        <begin position="14"/>
        <end position="147"/>
    </location>
</feature>
<sequence>MTRSIQREIVVPQPIAQVWQALTTSAALADWMYPNDFQPIVGHRFTFRVPPKPSVGFEGLTVRCQVLECDPPRQNAAGENCGGRLVFSWSVSGPVENTQVSFRLEPDGNGTRLFFEHAGFDVTQPFGEHALAGAEYGWSMMLEQLTVWAESRSSAVYTERLFHFSPRKIFAAFEQPEQLAAWWGPSGFTSTFEQFEFKVDGRWLFVMHAPSGAHYPNDSFFREIQPDQKIVIEHVVAPWFLLTVTLTDRSDETGGKQTLLSWVQQFESPELAAKMRVLSETANVQVLDRLEAVLSQTNN</sequence>
<dbReference type="InterPro" id="IPR013538">
    <property type="entry name" value="ASHA1/2-like_C"/>
</dbReference>
<evidence type="ECO:0000256" key="1">
    <source>
        <dbReference type="ARBA" id="ARBA00006817"/>
    </source>
</evidence>
<comment type="similarity">
    <text evidence="1">Belongs to the AHA1 family.</text>
</comment>
<keyword evidence="4" id="KW-1185">Reference proteome</keyword>
<protein>
    <submittedName>
        <fullName evidence="3">Activator of Hsp90 ATPase 1 family protein</fullName>
    </submittedName>
</protein>
<dbReference type="HOGENOM" id="CLU_899479_0_0_0"/>
<evidence type="ECO:0000313" key="3">
    <source>
        <dbReference type="EMBL" id="ADB18179.1"/>
    </source>
</evidence>
<dbReference type="AlphaFoldDB" id="D2QYM0"/>
<dbReference type="eggNOG" id="COG3832">
    <property type="taxonomic scope" value="Bacteria"/>
</dbReference>
<dbReference type="KEGG" id="psl:Psta_3518"/>
<feature type="domain" description="Activator of Hsp90 ATPase homologue 1/2-like C-terminal" evidence="2">
    <location>
        <begin position="164"/>
        <end position="294"/>
    </location>
</feature>